<dbReference type="AlphaFoldDB" id="A0A850R9P0"/>
<evidence type="ECO:0000313" key="2">
    <source>
        <dbReference type="Proteomes" id="UP000592294"/>
    </source>
</evidence>
<accession>A0A850R9P0</accession>
<protein>
    <submittedName>
        <fullName evidence="1">Uncharacterized protein</fullName>
    </submittedName>
</protein>
<gene>
    <name evidence="1" type="ORF">HW932_01800</name>
</gene>
<dbReference type="RefSeq" id="WP_176974786.1">
    <property type="nucleotide sequence ID" value="NZ_JABZEO010000001.1"/>
</dbReference>
<reference evidence="1 2" key="1">
    <citation type="submission" date="2020-06" db="EMBL/GenBank/DDBJ databases">
        <title>Whole-genome sequence of Allochromatium humboldtianum DSM 21881, type strain.</title>
        <authorList>
            <person name="Kyndt J.A."/>
            <person name="Meyer T.E."/>
        </authorList>
    </citation>
    <scope>NUCLEOTIDE SEQUENCE [LARGE SCALE GENOMIC DNA]</scope>
    <source>
        <strain evidence="1 2">DSM 21881</strain>
    </source>
</reference>
<sequence length="62" mass="7148">MHHIAINIKDDQLAEKVLWLLEHFKHDGAEIVSIEDLEDLKALHATRDESSIPFEDYLAHAD</sequence>
<organism evidence="1 2">
    <name type="scientific">Allochromatium humboldtianum</name>
    <dbReference type="NCBI Taxonomy" id="504901"/>
    <lineage>
        <taxon>Bacteria</taxon>
        <taxon>Pseudomonadati</taxon>
        <taxon>Pseudomonadota</taxon>
        <taxon>Gammaproteobacteria</taxon>
        <taxon>Chromatiales</taxon>
        <taxon>Chromatiaceae</taxon>
        <taxon>Allochromatium</taxon>
    </lineage>
</organism>
<evidence type="ECO:0000313" key="1">
    <source>
        <dbReference type="EMBL" id="NVZ07992.1"/>
    </source>
</evidence>
<proteinExistence type="predicted"/>
<dbReference type="Proteomes" id="UP000592294">
    <property type="component" value="Unassembled WGS sequence"/>
</dbReference>
<name>A0A850R9P0_9GAMM</name>
<keyword evidence="2" id="KW-1185">Reference proteome</keyword>
<dbReference type="EMBL" id="JABZEO010000001">
    <property type="protein sequence ID" value="NVZ07992.1"/>
    <property type="molecule type" value="Genomic_DNA"/>
</dbReference>
<comment type="caution">
    <text evidence="1">The sequence shown here is derived from an EMBL/GenBank/DDBJ whole genome shotgun (WGS) entry which is preliminary data.</text>
</comment>